<dbReference type="PANTHER" id="PTHR23502">
    <property type="entry name" value="MAJOR FACILITATOR SUPERFAMILY"/>
    <property type="match status" value="1"/>
</dbReference>
<evidence type="ECO:0000256" key="4">
    <source>
        <dbReference type="ARBA" id="ARBA00023136"/>
    </source>
</evidence>
<sequence length="177" mass="19450">MGGRWSDRVLANMKAVNGGNWYAEMRLESSKLAMLWLPLSVIGYGWVCEKDVNVAVICIMLVLIGFTSMYVDQLIVVVVALSSTSRWMYSSTLAYLVDANPGRSCTAVATNSSFRGSLAFVSVMTAVPLQDALGDGGLYTAWAGVLIVMELLVLLVLRKGESWRRESEEREREVLSA</sequence>
<dbReference type="STRING" id="930992.A0A0D0AZA7"/>
<evidence type="ECO:0000256" key="3">
    <source>
        <dbReference type="ARBA" id="ARBA00022989"/>
    </source>
</evidence>
<dbReference type="SUPFAM" id="SSF103473">
    <property type="entry name" value="MFS general substrate transporter"/>
    <property type="match status" value="1"/>
</dbReference>
<accession>A0A0D0AZA7</accession>
<evidence type="ECO:0000256" key="1">
    <source>
        <dbReference type="ARBA" id="ARBA00004141"/>
    </source>
</evidence>
<dbReference type="EMBL" id="KN835334">
    <property type="protein sequence ID" value="KIK39657.1"/>
    <property type="molecule type" value="Genomic_DNA"/>
</dbReference>
<reference evidence="7" key="2">
    <citation type="submission" date="2015-01" db="EMBL/GenBank/DDBJ databases">
        <title>Evolutionary Origins and Diversification of the Mycorrhizal Mutualists.</title>
        <authorList>
            <consortium name="DOE Joint Genome Institute"/>
            <consortium name="Mycorrhizal Genomics Consortium"/>
            <person name="Kohler A."/>
            <person name="Kuo A."/>
            <person name="Nagy L.G."/>
            <person name="Floudas D."/>
            <person name="Copeland A."/>
            <person name="Barry K.W."/>
            <person name="Cichocki N."/>
            <person name="Veneault-Fourrey C."/>
            <person name="LaButti K."/>
            <person name="Lindquist E.A."/>
            <person name="Lipzen A."/>
            <person name="Lundell T."/>
            <person name="Morin E."/>
            <person name="Murat C."/>
            <person name="Riley R."/>
            <person name="Ohm R."/>
            <person name="Sun H."/>
            <person name="Tunlid A."/>
            <person name="Henrissat B."/>
            <person name="Grigoriev I.V."/>
            <person name="Hibbett D.S."/>
            <person name="Martin F."/>
        </authorList>
    </citation>
    <scope>NUCLEOTIDE SEQUENCE [LARGE SCALE GENOMIC DNA]</scope>
    <source>
        <strain evidence="7">UH-Slu-Lm8-n1</strain>
    </source>
</reference>
<dbReference type="InParanoid" id="A0A0D0AZA7"/>
<protein>
    <submittedName>
        <fullName evidence="6">Unplaced genomic scaffold CY34scaffold_203, whole genome shotgun sequence</fullName>
    </submittedName>
</protein>
<evidence type="ECO:0000313" key="6">
    <source>
        <dbReference type="EMBL" id="KIK39657.1"/>
    </source>
</evidence>
<reference evidence="6 7" key="1">
    <citation type="submission" date="2014-04" db="EMBL/GenBank/DDBJ databases">
        <authorList>
            <consortium name="DOE Joint Genome Institute"/>
            <person name="Kuo A."/>
            <person name="Ruytinx J."/>
            <person name="Rineau F."/>
            <person name="Colpaert J."/>
            <person name="Kohler A."/>
            <person name="Nagy L.G."/>
            <person name="Floudas D."/>
            <person name="Copeland A."/>
            <person name="Barry K.W."/>
            <person name="Cichocki N."/>
            <person name="Veneault-Fourrey C."/>
            <person name="LaButti K."/>
            <person name="Lindquist E.A."/>
            <person name="Lipzen A."/>
            <person name="Lundell T."/>
            <person name="Morin E."/>
            <person name="Murat C."/>
            <person name="Sun H."/>
            <person name="Tunlid A."/>
            <person name="Henrissat B."/>
            <person name="Grigoriev I.V."/>
            <person name="Hibbett D.S."/>
            <person name="Martin F."/>
            <person name="Nordberg H.P."/>
            <person name="Cantor M.N."/>
            <person name="Hua S.X."/>
        </authorList>
    </citation>
    <scope>NUCLEOTIDE SEQUENCE [LARGE SCALE GENOMIC DNA]</scope>
    <source>
        <strain evidence="6 7">UH-Slu-Lm8-n1</strain>
    </source>
</reference>
<gene>
    <name evidence="6" type="ORF">CY34DRAFT_323593</name>
</gene>
<dbReference type="HOGENOM" id="CLU_088817_0_0_1"/>
<comment type="subcellular location">
    <subcellularLocation>
        <location evidence="1">Membrane</location>
        <topology evidence="1">Multi-pass membrane protein</topology>
    </subcellularLocation>
</comment>
<dbReference type="InterPro" id="IPR036259">
    <property type="entry name" value="MFS_trans_sf"/>
</dbReference>
<dbReference type="GO" id="GO:0005886">
    <property type="term" value="C:plasma membrane"/>
    <property type="evidence" value="ECO:0007669"/>
    <property type="project" value="TreeGrafter"/>
</dbReference>
<evidence type="ECO:0000313" key="7">
    <source>
        <dbReference type="Proteomes" id="UP000054485"/>
    </source>
</evidence>
<evidence type="ECO:0000256" key="2">
    <source>
        <dbReference type="ARBA" id="ARBA00022692"/>
    </source>
</evidence>
<dbReference type="PANTHER" id="PTHR23502:SF5">
    <property type="entry name" value="QUINIDINE RESISTANCE PROTEIN 3"/>
    <property type="match status" value="1"/>
</dbReference>
<dbReference type="GO" id="GO:0022857">
    <property type="term" value="F:transmembrane transporter activity"/>
    <property type="evidence" value="ECO:0007669"/>
    <property type="project" value="TreeGrafter"/>
</dbReference>
<keyword evidence="7" id="KW-1185">Reference proteome</keyword>
<dbReference type="OrthoDB" id="2585655at2759"/>
<feature type="transmembrane region" description="Helical" evidence="5">
    <location>
        <begin position="54"/>
        <end position="81"/>
    </location>
</feature>
<name>A0A0D0AZA7_9AGAM</name>
<feature type="transmembrane region" description="Helical" evidence="5">
    <location>
        <begin position="139"/>
        <end position="157"/>
    </location>
</feature>
<dbReference type="Proteomes" id="UP000054485">
    <property type="component" value="Unassembled WGS sequence"/>
</dbReference>
<keyword evidence="2 5" id="KW-0812">Transmembrane</keyword>
<keyword evidence="3 5" id="KW-1133">Transmembrane helix</keyword>
<feature type="transmembrane region" description="Helical" evidence="5">
    <location>
        <begin position="29"/>
        <end position="47"/>
    </location>
</feature>
<proteinExistence type="predicted"/>
<evidence type="ECO:0000256" key="5">
    <source>
        <dbReference type="SAM" id="Phobius"/>
    </source>
</evidence>
<keyword evidence="4 5" id="KW-0472">Membrane</keyword>
<dbReference type="AlphaFoldDB" id="A0A0D0AZA7"/>
<organism evidence="6 7">
    <name type="scientific">Suillus luteus UH-Slu-Lm8-n1</name>
    <dbReference type="NCBI Taxonomy" id="930992"/>
    <lineage>
        <taxon>Eukaryota</taxon>
        <taxon>Fungi</taxon>
        <taxon>Dikarya</taxon>
        <taxon>Basidiomycota</taxon>
        <taxon>Agaricomycotina</taxon>
        <taxon>Agaricomycetes</taxon>
        <taxon>Agaricomycetidae</taxon>
        <taxon>Boletales</taxon>
        <taxon>Suillineae</taxon>
        <taxon>Suillaceae</taxon>
        <taxon>Suillus</taxon>
    </lineage>
</organism>